<comment type="catalytic activity">
    <reaction evidence="6">
        <text>a 2'-deoxyadenosine in DNA + S-adenosyl-L-methionine = an N(6)-methyl-2'-deoxyadenosine in DNA + S-adenosyl-L-homocysteine + H(+)</text>
        <dbReference type="Rhea" id="RHEA:15197"/>
        <dbReference type="Rhea" id="RHEA-COMP:12418"/>
        <dbReference type="Rhea" id="RHEA-COMP:12419"/>
        <dbReference type="ChEBI" id="CHEBI:15378"/>
        <dbReference type="ChEBI" id="CHEBI:57856"/>
        <dbReference type="ChEBI" id="CHEBI:59789"/>
        <dbReference type="ChEBI" id="CHEBI:90615"/>
        <dbReference type="ChEBI" id="CHEBI:90616"/>
        <dbReference type="EC" id="2.1.1.72"/>
    </reaction>
</comment>
<evidence type="ECO:0000256" key="1">
    <source>
        <dbReference type="ARBA" id="ARBA00011900"/>
    </source>
</evidence>
<dbReference type="GO" id="GO:0009007">
    <property type="term" value="F:site-specific DNA-methyltransferase (adenine-specific) activity"/>
    <property type="evidence" value="ECO:0007669"/>
    <property type="project" value="UniProtKB-EC"/>
</dbReference>
<evidence type="ECO:0000256" key="3">
    <source>
        <dbReference type="ARBA" id="ARBA00022679"/>
    </source>
</evidence>
<evidence type="ECO:0000256" key="6">
    <source>
        <dbReference type="ARBA" id="ARBA00047942"/>
    </source>
</evidence>
<keyword evidence="4" id="KW-0949">S-adenosyl-L-methionine</keyword>
<keyword evidence="3" id="KW-0808">Transferase</keyword>
<dbReference type="GO" id="GO:0003677">
    <property type="term" value="F:DNA binding"/>
    <property type="evidence" value="ECO:0007669"/>
    <property type="project" value="InterPro"/>
</dbReference>
<dbReference type="GO" id="GO:0009307">
    <property type="term" value="P:DNA restriction-modification system"/>
    <property type="evidence" value="ECO:0007669"/>
    <property type="project" value="UniProtKB-KW"/>
</dbReference>
<dbReference type="AlphaFoldDB" id="A0AAW4YC10"/>
<dbReference type="PRINTS" id="PR00507">
    <property type="entry name" value="N12N6MTFRASE"/>
</dbReference>
<evidence type="ECO:0000313" key="9">
    <source>
        <dbReference type="Proteomes" id="UP001200271"/>
    </source>
</evidence>
<dbReference type="Proteomes" id="UP001200271">
    <property type="component" value="Unassembled WGS sequence"/>
</dbReference>
<dbReference type="PANTHER" id="PTHR42933:SF1">
    <property type="entry name" value="SITE-SPECIFIC DNA-METHYLTRANSFERASE (ADENINE-SPECIFIC)"/>
    <property type="match status" value="1"/>
</dbReference>
<keyword evidence="5" id="KW-0680">Restriction system</keyword>
<name>A0AAW4YC10_STAAU</name>
<gene>
    <name evidence="8" type="ORF">LB359_15125</name>
</gene>
<keyword evidence="2 8" id="KW-0489">Methyltransferase</keyword>
<dbReference type="SUPFAM" id="SSF53335">
    <property type="entry name" value="S-adenosyl-L-methionine-dependent methyltransferases"/>
    <property type="match status" value="1"/>
</dbReference>
<dbReference type="InterPro" id="IPR051537">
    <property type="entry name" value="DNA_Adenine_Mtase"/>
</dbReference>
<dbReference type="EMBL" id="JAIUEN010000217">
    <property type="protein sequence ID" value="MCE3363595.1"/>
    <property type="molecule type" value="Genomic_DNA"/>
</dbReference>
<evidence type="ECO:0000256" key="2">
    <source>
        <dbReference type="ARBA" id="ARBA00022603"/>
    </source>
</evidence>
<evidence type="ECO:0000256" key="5">
    <source>
        <dbReference type="ARBA" id="ARBA00022747"/>
    </source>
</evidence>
<dbReference type="GO" id="GO:0008170">
    <property type="term" value="F:N-methyltransferase activity"/>
    <property type="evidence" value="ECO:0007669"/>
    <property type="project" value="InterPro"/>
</dbReference>
<accession>A0AAW4YC10</accession>
<organism evidence="8 9">
    <name type="scientific">Staphylococcus aureus</name>
    <dbReference type="NCBI Taxonomy" id="1280"/>
    <lineage>
        <taxon>Bacteria</taxon>
        <taxon>Bacillati</taxon>
        <taxon>Bacillota</taxon>
        <taxon>Bacilli</taxon>
        <taxon>Bacillales</taxon>
        <taxon>Staphylococcaceae</taxon>
        <taxon>Staphylococcus</taxon>
    </lineage>
</organism>
<dbReference type="EC" id="2.1.1.72" evidence="1"/>
<dbReference type="InterPro" id="IPR003356">
    <property type="entry name" value="DNA_methylase_A-5"/>
</dbReference>
<dbReference type="Pfam" id="PF02384">
    <property type="entry name" value="N6_Mtase"/>
    <property type="match status" value="1"/>
</dbReference>
<dbReference type="RefSeq" id="WP_048665742.1">
    <property type="nucleotide sequence ID" value="NZ_CP047321.1"/>
</dbReference>
<dbReference type="GO" id="GO:0032259">
    <property type="term" value="P:methylation"/>
    <property type="evidence" value="ECO:0007669"/>
    <property type="project" value="UniProtKB-KW"/>
</dbReference>
<evidence type="ECO:0000313" key="8">
    <source>
        <dbReference type="EMBL" id="MCE3363595.1"/>
    </source>
</evidence>
<protein>
    <recommendedName>
        <fullName evidence="1">site-specific DNA-methyltransferase (adenine-specific)</fullName>
        <ecNumber evidence="1">2.1.1.72</ecNumber>
    </recommendedName>
</protein>
<evidence type="ECO:0000259" key="7">
    <source>
        <dbReference type="Pfam" id="PF02384"/>
    </source>
</evidence>
<evidence type="ECO:0000256" key="4">
    <source>
        <dbReference type="ARBA" id="ARBA00022691"/>
    </source>
</evidence>
<dbReference type="InterPro" id="IPR029063">
    <property type="entry name" value="SAM-dependent_MTases_sf"/>
</dbReference>
<dbReference type="Gene3D" id="3.40.50.150">
    <property type="entry name" value="Vaccinia Virus protein VP39"/>
    <property type="match status" value="1"/>
</dbReference>
<reference evidence="8" key="2">
    <citation type="submission" date="2023-08" db="EMBL/GenBank/DDBJ databases">
        <authorList>
            <person name="Zhao H."/>
            <person name="Wang X."/>
        </authorList>
    </citation>
    <scope>NUCLEOTIDE SEQUENCE</scope>
    <source>
        <strain evidence="8">NC-4</strain>
    </source>
</reference>
<comment type="caution">
    <text evidence="8">The sequence shown here is derived from an EMBL/GenBank/DDBJ whole genome shotgun (WGS) entry which is preliminary data.</text>
</comment>
<sequence length="634" mass="72092">MNEKTGIDQFMRKEIESLGVSYDEQQSSNVEIAEALKTASKSLSGKVGKPEFLFFSDEFLVVVEDKKDIHKHEMKSERGELILDSPEILKDYAVNGAVHYARHIIKHTNIVEKVFAVGASGDGHSNKISIHYVDSKSYKYISDINNLEDLKEENIEEFYRVSVLGELPKEERELIEVNKIAADLHEDLRNYGSLEGEKKASVVSAILLALENEEVIFNVDKLQGLQGEGVKDGEILFDAIDKYLRNKSLMPHAKIGELKDNFTFIQNDLTLNRSREDLKMTPLKYFTIKLSNKLKKNIKHSDMDILGNFYGEFVKYGGNDGNSLGIVLTPRHITNLMCELIDIDENDYVLDPCCGSGGFLIAAMNRMLGKTNDEIKKAEIKQNQLHGIELQQKLFTIATTNMILRGDGKSNLKRDDIFHVETGLYKNQITKALINPPYSQAKTKNLSHLSEISFINETLSLMKKDAKLAAIVPQSTMIGKTNNDKNYKREILEKHSLETVITLNKDTFYGVGVNPCIAIFTAGVPQDNKKRVNFVNFSDDGYIVRKHVGLVGDGTEKSKKEYLLNVLNDYEDADTNFLVKSPITWEDEWLHSFFYYNEEIPTDEDFEKTIADYLSFEFDMKLHGRGYLFDDETE</sequence>
<dbReference type="PANTHER" id="PTHR42933">
    <property type="entry name" value="SLR6095 PROTEIN"/>
    <property type="match status" value="1"/>
</dbReference>
<feature type="domain" description="DNA methylase adenine-specific" evidence="7">
    <location>
        <begin position="302"/>
        <end position="550"/>
    </location>
</feature>
<reference evidence="8" key="1">
    <citation type="journal article" date="2021" name="Front Med (Lausanne)">
        <title>The Prevalence and Determinants of Fusidic Acid Resistance Among Methicillin-Resistant Staphylococcus aureus Clinical Isolates in China.</title>
        <authorList>
            <person name="Zhao H."/>
            <person name="Wang X."/>
            <person name="Wang B."/>
            <person name="Xu Y."/>
            <person name="Rao L."/>
            <person name="Wan B."/>
            <person name="Guo Y."/>
            <person name="Wu X."/>
            <person name="Yu J."/>
            <person name="Chen L."/>
            <person name="Li M."/>
            <person name="Yu F."/>
        </authorList>
    </citation>
    <scope>NUCLEOTIDE SEQUENCE</scope>
    <source>
        <strain evidence="8">NC-4</strain>
    </source>
</reference>
<proteinExistence type="predicted"/>